<dbReference type="Pfam" id="PF13537">
    <property type="entry name" value="GATase_7"/>
    <property type="match status" value="1"/>
</dbReference>
<feature type="binding site" evidence="12">
    <location>
        <position position="279"/>
    </location>
    <ligand>
        <name>ATP</name>
        <dbReference type="ChEBI" id="CHEBI:30616"/>
    </ligand>
</feature>
<dbReference type="EMBL" id="JAVFKY010000002">
    <property type="protein sequence ID" value="KAK5580414.1"/>
    <property type="molecule type" value="Genomic_DNA"/>
</dbReference>
<keyword evidence="6 10" id="KW-0067">ATP-binding</keyword>
<dbReference type="Gene3D" id="3.40.50.620">
    <property type="entry name" value="HUPs"/>
    <property type="match status" value="1"/>
</dbReference>
<dbReference type="SUPFAM" id="SSF56235">
    <property type="entry name" value="N-terminal nucleophile aminohydrolases (Ntn hydrolases)"/>
    <property type="match status" value="1"/>
</dbReference>
<feature type="binding site" evidence="12">
    <location>
        <position position="101"/>
    </location>
    <ligand>
        <name>L-glutamine</name>
        <dbReference type="ChEBI" id="CHEBI:58359"/>
    </ligand>
</feature>
<dbReference type="Pfam" id="PF00733">
    <property type="entry name" value="Asn_synthase"/>
    <property type="match status" value="1"/>
</dbReference>
<evidence type="ECO:0000313" key="16">
    <source>
        <dbReference type="Proteomes" id="UP001344447"/>
    </source>
</evidence>
<sequence length="557" mass="63529">MCGILAILNSLEEASKLRKKALSLSSRLRHRGPDWNGIFQSSDSILTHERLAIVGLENGAQPLLNEDETIALTVNGEIYNHEKLREDLIATGKHTFKTHSDCEPILHLYEDKGDDFVHMLDGDFAFVVYNKKENTFLAARDPIGVVPLYIGWHKDGSIWFSSEMKAIKDDCYKFQPFPPGHYFSSVGKEFVRYYKPDWIMGESPSCVLKSEEEVLPVIKEAFEQAVVSRMMSDVPYGVLLSGGLDSSLVASIVSRHAEQRVEDNEKSRAWWPRIHSFCIGLKDAPDLKAARDVANYLQTVHHEYHFTVQEGIDALPDVIKHLETYDVTTIRASTPMYFLSRKIKAMGVKMVLSGEGSDEIFGGYLYFHNAPDANEFHVECCRRIKALHSFDCLRANKSTAAWGVEVRVPFLDQHFLDVAMNIDPSHKVCHDDQGKKRMEKYILRKAFETKEGEKAYLPSSVLWRQKEQFSDGVGYSWIDGLKDYAESEVSDEEFAKRESYFPDDTPSTKEAFLYRKMFETIYPGKECMETVQRWIPTWGASQDPSGRAQKVHLSTTE</sequence>
<dbReference type="GO" id="GO:0005829">
    <property type="term" value="C:cytosol"/>
    <property type="evidence" value="ECO:0007669"/>
    <property type="project" value="TreeGrafter"/>
</dbReference>
<evidence type="ECO:0000256" key="2">
    <source>
        <dbReference type="ARBA" id="ARBA00012737"/>
    </source>
</evidence>
<evidence type="ECO:0000256" key="9">
    <source>
        <dbReference type="ARBA" id="ARBA00048741"/>
    </source>
</evidence>
<dbReference type="InterPro" id="IPR029055">
    <property type="entry name" value="Ntn_hydrolases_N"/>
</dbReference>
<dbReference type="PANTHER" id="PTHR11772">
    <property type="entry name" value="ASPARAGINE SYNTHETASE"/>
    <property type="match status" value="1"/>
</dbReference>
<dbReference type="CDD" id="cd00712">
    <property type="entry name" value="AsnB"/>
    <property type="match status" value="1"/>
</dbReference>
<feature type="site" description="Important for beta-aspartyl-AMP intermediate formation" evidence="13">
    <location>
        <position position="355"/>
    </location>
</feature>
<dbReference type="AlphaFoldDB" id="A0AAN7YQN0"/>
<comment type="catalytic activity">
    <reaction evidence="9">
        <text>L-aspartate + L-glutamine + ATP + H2O = L-asparagine + L-glutamate + AMP + diphosphate + H(+)</text>
        <dbReference type="Rhea" id="RHEA:12228"/>
        <dbReference type="ChEBI" id="CHEBI:15377"/>
        <dbReference type="ChEBI" id="CHEBI:15378"/>
        <dbReference type="ChEBI" id="CHEBI:29985"/>
        <dbReference type="ChEBI" id="CHEBI:29991"/>
        <dbReference type="ChEBI" id="CHEBI:30616"/>
        <dbReference type="ChEBI" id="CHEBI:33019"/>
        <dbReference type="ChEBI" id="CHEBI:58048"/>
        <dbReference type="ChEBI" id="CHEBI:58359"/>
        <dbReference type="ChEBI" id="CHEBI:456215"/>
        <dbReference type="EC" id="6.3.5.4"/>
    </reaction>
</comment>
<dbReference type="Proteomes" id="UP001344447">
    <property type="component" value="Unassembled WGS sequence"/>
</dbReference>
<dbReference type="GO" id="GO:0006529">
    <property type="term" value="P:asparagine biosynthetic process"/>
    <property type="evidence" value="ECO:0007669"/>
    <property type="project" value="UniProtKB-KW"/>
</dbReference>
<proteinExistence type="predicted"/>
<comment type="caution">
    <text evidence="15">The sequence shown here is derived from an EMBL/GenBank/DDBJ whole genome shotgun (WGS) entry which is preliminary data.</text>
</comment>
<dbReference type="SUPFAM" id="SSF52402">
    <property type="entry name" value="Adenine nucleotide alpha hydrolases-like"/>
    <property type="match status" value="1"/>
</dbReference>
<gene>
    <name evidence="15" type="ORF">RB653_000431</name>
</gene>
<dbReference type="InterPro" id="IPR050795">
    <property type="entry name" value="Asn_Synthetase"/>
</dbReference>
<comment type="pathway">
    <text evidence="1">Amino-acid biosynthesis; L-asparagine biosynthesis; L-asparagine from L-aspartate (L-Gln route): step 1/1.</text>
</comment>
<evidence type="ECO:0000256" key="8">
    <source>
        <dbReference type="ARBA" id="ARBA00022962"/>
    </source>
</evidence>
<evidence type="ECO:0000256" key="13">
    <source>
        <dbReference type="PIRSR" id="PIRSR001589-3"/>
    </source>
</evidence>
<evidence type="ECO:0000256" key="12">
    <source>
        <dbReference type="PIRSR" id="PIRSR001589-2"/>
    </source>
</evidence>
<keyword evidence="4 11" id="KW-0028">Amino-acid biosynthesis</keyword>
<dbReference type="FunFam" id="3.40.50.620:FF:000031">
    <property type="entry name" value="Asparagine synthase B"/>
    <property type="match status" value="1"/>
</dbReference>
<organism evidence="15 16">
    <name type="scientific">Dictyostelium firmibasis</name>
    <dbReference type="NCBI Taxonomy" id="79012"/>
    <lineage>
        <taxon>Eukaryota</taxon>
        <taxon>Amoebozoa</taxon>
        <taxon>Evosea</taxon>
        <taxon>Eumycetozoa</taxon>
        <taxon>Dictyostelia</taxon>
        <taxon>Dictyosteliales</taxon>
        <taxon>Dictyosteliaceae</taxon>
        <taxon>Dictyostelium</taxon>
    </lineage>
</organism>
<dbReference type="InterPro" id="IPR033738">
    <property type="entry name" value="AsnB_N"/>
</dbReference>
<evidence type="ECO:0000256" key="11">
    <source>
        <dbReference type="PIRSR" id="PIRSR001589-1"/>
    </source>
</evidence>
<dbReference type="PROSITE" id="PS51278">
    <property type="entry name" value="GATASE_TYPE_2"/>
    <property type="match status" value="1"/>
</dbReference>
<evidence type="ECO:0000256" key="3">
    <source>
        <dbReference type="ARBA" id="ARBA00022598"/>
    </source>
</evidence>
<evidence type="ECO:0000256" key="7">
    <source>
        <dbReference type="ARBA" id="ARBA00022888"/>
    </source>
</evidence>
<dbReference type="InterPro" id="IPR014729">
    <property type="entry name" value="Rossmann-like_a/b/a_fold"/>
</dbReference>
<dbReference type="InterPro" id="IPR001962">
    <property type="entry name" value="Asn_synthase"/>
</dbReference>
<evidence type="ECO:0000256" key="5">
    <source>
        <dbReference type="ARBA" id="ARBA00022741"/>
    </source>
</evidence>
<evidence type="ECO:0000313" key="15">
    <source>
        <dbReference type="EMBL" id="KAK5580414.1"/>
    </source>
</evidence>
<feature type="domain" description="Glutamine amidotransferase type-2" evidence="14">
    <location>
        <begin position="2"/>
        <end position="188"/>
    </location>
</feature>
<reference evidence="15 16" key="1">
    <citation type="submission" date="2023-11" db="EMBL/GenBank/DDBJ databases">
        <title>Dfirmibasis_genome.</title>
        <authorList>
            <person name="Edelbroek B."/>
            <person name="Kjellin J."/>
            <person name="Jerlstrom-Hultqvist J."/>
            <person name="Soderbom F."/>
        </authorList>
    </citation>
    <scope>NUCLEOTIDE SEQUENCE [LARGE SCALE GENOMIC DNA]</scope>
    <source>
        <strain evidence="15 16">TNS-C-14</strain>
    </source>
</reference>
<keyword evidence="3" id="KW-0436">Ligase</keyword>
<dbReference type="Gene3D" id="3.60.20.10">
    <property type="entry name" value="Glutamine Phosphoribosylpyrophosphate, subunit 1, domain 1"/>
    <property type="match status" value="1"/>
</dbReference>
<dbReference type="GO" id="GO:0005524">
    <property type="term" value="F:ATP binding"/>
    <property type="evidence" value="ECO:0007669"/>
    <property type="project" value="UniProtKB-KW"/>
</dbReference>
<evidence type="ECO:0000259" key="14">
    <source>
        <dbReference type="PROSITE" id="PS51278"/>
    </source>
</evidence>
<dbReference type="NCBIfam" id="TIGR01536">
    <property type="entry name" value="asn_synth_AEB"/>
    <property type="match status" value="1"/>
</dbReference>
<evidence type="ECO:0000256" key="1">
    <source>
        <dbReference type="ARBA" id="ARBA00005187"/>
    </source>
</evidence>
<keyword evidence="7 11" id="KW-0061">Asparagine biosynthesis</keyword>
<dbReference type="NCBIfam" id="NF006949">
    <property type="entry name" value="PRK09431.1"/>
    <property type="match status" value="1"/>
</dbReference>
<dbReference type="GO" id="GO:0004066">
    <property type="term" value="F:asparagine synthase (glutamine-hydrolyzing) activity"/>
    <property type="evidence" value="ECO:0007669"/>
    <property type="project" value="UniProtKB-EC"/>
</dbReference>
<keyword evidence="5 10" id="KW-0547">Nucleotide-binding</keyword>
<evidence type="ECO:0000256" key="6">
    <source>
        <dbReference type="ARBA" id="ARBA00022840"/>
    </source>
</evidence>
<protein>
    <recommendedName>
        <fullName evidence="2">asparagine synthase (glutamine-hydrolyzing)</fullName>
        <ecNumber evidence="2">6.3.5.4</ecNumber>
    </recommendedName>
</protein>
<accession>A0AAN7YQN0</accession>
<keyword evidence="8 11" id="KW-0315">Glutamine amidotransferase</keyword>
<dbReference type="PANTHER" id="PTHR11772:SF2">
    <property type="entry name" value="ASPARAGINE SYNTHETASE [GLUTAMINE-HYDROLYZING]"/>
    <property type="match status" value="1"/>
</dbReference>
<name>A0AAN7YQN0_9MYCE</name>
<feature type="active site" description="For GATase activity" evidence="11">
    <location>
        <position position="2"/>
    </location>
</feature>
<dbReference type="InterPro" id="IPR006426">
    <property type="entry name" value="Asn_synth_AEB"/>
</dbReference>
<evidence type="ECO:0000256" key="10">
    <source>
        <dbReference type="PIRNR" id="PIRNR001589"/>
    </source>
</evidence>
<feature type="binding site" evidence="12">
    <location>
        <begin position="353"/>
        <end position="354"/>
    </location>
    <ligand>
        <name>ATP</name>
        <dbReference type="ChEBI" id="CHEBI:30616"/>
    </ligand>
</feature>
<keyword evidence="16" id="KW-1185">Reference proteome</keyword>
<dbReference type="InterPro" id="IPR017932">
    <property type="entry name" value="GATase_2_dom"/>
</dbReference>
<feature type="binding site" evidence="12">
    <location>
        <position position="239"/>
    </location>
    <ligand>
        <name>ATP</name>
        <dbReference type="ChEBI" id="CHEBI:30616"/>
    </ligand>
</feature>
<dbReference type="EC" id="6.3.5.4" evidence="2"/>
<evidence type="ECO:0000256" key="4">
    <source>
        <dbReference type="ARBA" id="ARBA00022605"/>
    </source>
</evidence>
<dbReference type="CDD" id="cd01991">
    <property type="entry name" value="Asn_synthase_B_C"/>
    <property type="match status" value="1"/>
</dbReference>
<dbReference type="PIRSF" id="PIRSF001589">
    <property type="entry name" value="Asn_synthetase_glu-h"/>
    <property type="match status" value="1"/>
</dbReference>